<reference evidence="3 4" key="1">
    <citation type="submission" date="2015-01" db="EMBL/GenBank/DDBJ databases">
        <title>Enhanced salinomycin production by adjusting the supply of polyketide extender units in Streptomyce albus DSM 41398.</title>
        <authorList>
            <person name="Lu C."/>
        </authorList>
    </citation>
    <scope>NUCLEOTIDE SEQUENCE [LARGE SCALE GENOMIC DNA]</scope>
    <source>
        <strain evidence="4">ATCC 21838 / DSM 41398 / FERM P-419 / JCM 4703 / NBRC 107858</strain>
    </source>
</reference>
<dbReference type="SUPFAM" id="SSF56601">
    <property type="entry name" value="beta-lactamase/transpeptidase-like"/>
    <property type="match status" value="1"/>
</dbReference>
<protein>
    <submittedName>
        <fullName evidence="3">Beta-lactamase</fullName>
    </submittedName>
</protein>
<dbReference type="InterPro" id="IPR050491">
    <property type="entry name" value="AmpC-like"/>
</dbReference>
<dbReference type="PANTHER" id="PTHR46825">
    <property type="entry name" value="D-ALANYL-D-ALANINE-CARBOXYPEPTIDASE/ENDOPEPTIDASE AMPH"/>
    <property type="match status" value="1"/>
</dbReference>
<keyword evidence="1" id="KW-0732">Signal</keyword>
<dbReference type="InterPro" id="IPR001466">
    <property type="entry name" value="Beta-lactam-related"/>
</dbReference>
<organism evidence="3 4">
    <name type="scientific">Streptomyces albus (strain ATCC 21838 / DSM 41398 / FERM P-419 / JCM 4703 / NBRC 107858)</name>
    <dbReference type="NCBI Taxonomy" id="1081613"/>
    <lineage>
        <taxon>Bacteria</taxon>
        <taxon>Bacillati</taxon>
        <taxon>Actinomycetota</taxon>
        <taxon>Actinomycetes</taxon>
        <taxon>Kitasatosporales</taxon>
        <taxon>Streptomycetaceae</taxon>
        <taxon>Streptomyces</taxon>
    </lineage>
</organism>
<sequence>MVAALAAGALAIPASAAPGAGQAGGGHEATRAALEKTVEAGVPGVTAGVREDGTRWKAGVGTGDLRTGEPRGAEDHYRVGSISKTFTATVLLQLEAEGRISLDDTVEKWLPGVVRGHGHDGGRITVRQLLNHTSGVFNVTEDPQFVREFFSTEFLKNRYRTVTAAEQVALAMRHAPSFEPGTGWRYSNTNYTLAGMIVEKVTGRGYAEEIRRRIIEPLHLRGTRSPGTDPRLPGPHARAYSKLSNDPNATKTYDVTALNPSLAGAAGDMVSDSADLNRFYSALLGGQLLPKKQLAEMKDTVSTGDEHPGYRYGLALIEQKLSCGVTLYGHDGGIHGSTSTAVTTADGAHALAMNLNGDWAGDSAPVLEAEFCED</sequence>
<gene>
    <name evidence="3" type="ORF">SLNWT_5247</name>
</gene>
<evidence type="ECO:0000256" key="1">
    <source>
        <dbReference type="SAM" id="SignalP"/>
    </source>
</evidence>
<evidence type="ECO:0000313" key="3">
    <source>
        <dbReference type="EMBL" id="AJE85623.1"/>
    </source>
</evidence>
<evidence type="ECO:0000313" key="4">
    <source>
        <dbReference type="Proteomes" id="UP000031523"/>
    </source>
</evidence>
<dbReference type="EMBL" id="CP010519">
    <property type="protein sequence ID" value="AJE85623.1"/>
    <property type="molecule type" value="Genomic_DNA"/>
</dbReference>
<name>A0A0B5ES32_STRA4</name>
<evidence type="ECO:0000259" key="2">
    <source>
        <dbReference type="Pfam" id="PF00144"/>
    </source>
</evidence>
<accession>A0A0B5ES32</accession>
<dbReference type="Pfam" id="PF00144">
    <property type="entry name" value="Beta-lactamase"/>
    <property type="match status" value="1"/>
</dbReference>
<feature type="domain" description="Beta-lactamase-related" evidence="2">
    <location>
        <begin position="34"/>
        <end position="356"/>
    </location>
</feature>
<dbReference type="AlphaFoldDB" id="A0A0B5ES32"/>
<dbReference type="Proteomes" id="UP000031523">
    <property type="component" value="Chromosome"/>
</dbReference>
<dbReference type="KEGG" id="sals:SLNWT_5247"/>
<proteinExistence type="predicted"/>
<dbReference type="Gene3D" id="3.40.710.10">
    <property type="entry name" value="DD-peptidase/beta-lactamase superfamily"/>
    <property type="match status" value="1"/>
</dbReference>
<feature type="chain" id="PRO_5038902769" evidence="1">
    <location>
        <begin position="17"/>
        <end position="374"/>
    </location>
</feature>
<feature type="signal peptide" evidence="1">
    <location>
        <begin position="1"/>
        <end position="16"/>
    </location>
</feature>
<dbReference type="PANTHER" id="PTHR46825:SF7">
    <property type="entry name" value="D-ALANYL-D-ALANINE CARBOXYPEPTIDASE"/>
    <property type="match status" value="1"/>
</dbReference>
<dbReference type="InterPro" id="IPR012338">
    <property type="entry name" value="Beta-lactam/transpept-like"/>
</dbReference>
<keyword evidence="4" id="KW-1185">Reference proteome</keyword>